<evidence type="ECO:0000313" key="6">
    <source>
        <dbReference type="Proteomes" id="UP000248598"/>
    </source>
</evidence>
<dbReference type="PROSITE" id="PS00893">
    <property type="entry name" value="NUDIX_BOX"/>
    <property type="match status" value="1"/>
</dbReference>
<dbReference type="AlphaFoldDB" id="A0AAX2J4Y6"/>
<dbReference type="CDD" id="cd04664">
    <property type="entry name" value="NUDIX_DHNTPase_like"/>
    <property type="match status" value="1"/>
</dbReference>
<evidence type="ECO:0000313" key="5">
    <source>
        <dbReference type="EMBL" id="SQH24892.1"/>
    </source>
</evidence>
<feature type="binding site" evidence="3">
    <location>
        <position position="60"/>
    </location>
    <ligand>
        <name>Mg(2+)</name>
        <dbReference type="ChEBI" id="CHEBI:18420"/>
    </ligand>
</feature>
<dbReference type="PRINTS" id="PR01404">
    <property type="entry name" value="NPPPHYDRLASE"/>
</dbReference>
<dbReference type="Gene3D" id="3.90.79.10">
    <property type="entry name" value="Nucleoside Triphosphate Pyrophosphohydrolase"/>
    <property type="match status" value="1"/>
</dbReference>
<dbReference type="EC" id="3.6.1.-" evidence="5"/>
<reference evidence="5 6" key="1">
    <citation type="submission" date="2018-06" db="EMBL/GenBank/DDBJ databases">
        <authorList>
            <consortium name="Pathogen Informatics"/>
            <person name="Doyle S."/>
        </authorList>
    </citation>
    <scope>NUCLEOTIDE SEQUENCE [LARGE SCALE GENOMIC DNA]</scope>
    <source>
        <strain evidence="5 6">NCTC10529</strain>
    </source>
</reference>
<protein>
    <submittedName>
        <fullName evidence="5">Dihydroneopterin triphosphate pyrophosphatase</fullName>
        <ecNumber evidence="5">3.6.1.-</ecNumber>
    </submittedName>
</protein>
<dbReference type="GO" id="GO:0046872">
    <property type="term" value="F:metal ion binding"/>
    <property type="evidence" value="ECO:0007669"/>
    <property type="project" value="UniProtKB-KW"/>
</dbReference>
<sequence>MNKQPAPKRPVSVLVLLHDGADHVLLLERIDHAGFWQSVTGSLENDETPVQAALREVAEETGIVLDPSSLHDWQHCVEYEIFEHWRHRYAAGVTHNTEHWFSSQIQRDTPILLSEHTAYTWQPALVAAAQVFSPSNRDIIEQWHRQQNMVKNLA</sequence>
<dbReference type="PROSITE" id="PS51462">
    <property type="entry name" value="NUDIX"/>
    <property type="match status" value="1"/>
</dbReference>
<keyword evidence="3" id="KW-0479">Metal-binding</keyword>
<comment type="cofactor">
    <cofactor evidence="3">
        <name>Mg(2+)</name>
        <dbReference type="ChEBI" id="CHEBI:18420"/>
    </cofactor>
    <text evidence="3">Binds 1 Mg(2+) ion per subunit.</text>
</comment>
<feature type="domain" description="Nudix hydrolase" evidence="4">
    <location>
        <begin position="7"/>
        <end position="146"/>
    </location>
</feature>
<dbReference type="InterPro" id="IPR000086">
    <property type="entry name" value="NUDIX_hydrolase_dom"/>
</dbReference>
<feature type="binding site" evidence="2">
    <location>
        <position position="40"/>
    </location>
    <ligand>
        <name>substrate</name>
    </ligand>
</feature>
<name>A0AAX2J4Y6_KINKI</name>
<dbReference type="Proteomes" id="UP000248598">
    <property type="component" value="Chromosome 1"/>
</dbReference>
<feature type="binding site" evidence="3">
    <location>
        <position position="115"/>
    </location>
    <ligand>
        <name>Mg(2+)</name>
        <dbReference type="ChEBI" id="CHEBI:18420"/>
    </ligand>
</feature>
<feature type="binding site" evidence="2">
    <location>
        <position position="8"/>
    </location>
    <ligand>
        <name>substrate</name>
    </ligand>
</feature>
<keyword evidence="1 5" id="KW-0378">Hydrolase</keyword>
<evidence type="ECO:0000256" key="3">
    <source>
        <dbReference type="PIRSR" id="PIRSR603564-2"/>
    </source>
</evidence>
<evidence type="ECO:0000256" key="1">
    <source>
        <dbReference type="ARBA" id="ARBA00022801"/>
    </source>
</evidence>
<dbReference type="GeneID" id="93262386"/>
<dbReference type="InterPro" id="IPR020084">
    <property type="entry name" value="NUDIX_hydrolase_CS"/>
</dbReference>
<dbReference type="PANTHER" id="PTHR43736:SF1">
    <property type="entry name" value="DIHYDRONEOPTERIN TRIPHOSPHATE DIPHOSPHATASE"/>
    <property type="match status" value="1"/>
</dbReference>
<dbReference type="NCBIfam" id="NF006961">
    <property type="entry name" value="PRK09438.1"/>
    <property type="match status" value="1"/>
</dbReference>
<accession>A0AAX2J4Y6</accession>
<evidence type="ECO:0000259" key="4">
    <source>
        <dbReference type="PROSITE" id="PS51462"/>
    </source>
</evidence>
<dbReference type="GO" id="GO:0046656">
    <property type="term" value="P:folic acid biosynthetic process"/>
    <property type="evidence" value="ECO:0007669"/>
    <property type="project" value="InterPro"/>
</dbReference>
<feature type="binding site" evidence="2">
    <location>
        <position position="29"/>
    </location>
    <ligand>
        <name>substrate</name>
    </ligand>
</feature>
<feature type="binding site" evidence="2">
    <location>
        <position position="133"/>
    </location>
    <ligand>
        <name>substrate</name>
    </ligand>
</feature>
<dbReference type="EMBL" id="LS483426">
    <property type="protein sequence ID" value="SQH24892.1"/>
    <property type="molecule type" value="Genomic_DNA"/>
</dbReference>
<dbReference type="RefSeq" id="WP_003785708.1">
    <property type="nucleotide sequence ID" value="NZ_CP091518.1"/>
</dbReference>
<organism evidence="5 6">
    <name type="scientific">Kingella kingae</name>
    <dbReference type="NCBI Taxonomy" id="504"/>
    <lineage>
        <taxon>Bacteria</taxon>
        <taxon>Pseudomonadati</taxon>
        <taxon>Pseudomonadota</taxon>
        <taxon>Betaproteobacteria</taxon>
        <taxon>Neisseriales</taxon>
        <taxon>Neisseriaceae</taxon>
        <taxon>Kingella</taxon>
    </lineage>
</organism>
<dbReference type="GO" id="GO:0019177">
    <property type="term" value="F:dihydroneopterin triphosphate pyrophosphohydrolase activity"/>
    <property type="evidence" value="ECO:0007669"/>
    <property type="project" value="InterPro"/>
</dbReference>
<keyword evidence="3" id="KW-0460">Magnesium</keyword>
<gene>
    <name evidence="5" type="primary">nudB</name>
    <name evidence="5" type="ORF">NCTC10529_01087</name>
</gene>
<dbReference type="Pfam" id="PF00293">
    <property type="entry name" value="NUDIX"/>
    <property type="match status" value="1"/>
</dbReference>
<dbReference type="InterPro" id="IPR003564">
    <property type="entry name" value="DHNTPase"/>
</dbReference>
<dbReference type="SUPFAM" id="SSF55811">
    <property type="entry name" value="Nudix"/>
    <property type="match status" value="1"/>
</dbReference>
<dbReference type="InterPro" id="IPR015797">
    <property type="entry name" value="NUDIX_hydrolase-like_dom_sf"/>
</dbReference>
<feature type="binding site" evidence="3">
    <location>
        <position position="56"/>
    </location>
    <ligand>
        <name>Mg(2+)</name>
        <dbReference type="ChEBI" id="CHEBI:18420"/>
    </ligand>
</feature>
<proteinExistence type="predicted"/>
<dbReference type="GO" id="GO:0008828">
    <property type="term" value="F:dATP diphosphatase activity"/>
    <property type="evidence" value="ECO:0007669"/>
    <property type="project" value="InterPro"/>
</dbReference>
<evidence type="ECO:0000256" key="2">
    <source>
        <dbReference type="PIRSR" id="PIRSR603564-1"/>
    </source>
</evidence>
<dbReference type="PANTHER" id="PTHR43736">
    <property type="entry name" value="ADP-RIBOSE PYROPHOSPHATASE"/>
    <property type="match status" value="1"/>
</dbReference>